<evidence type="ECO:0000256" key="3">
    <source>
        <dbReference type="ARBA" id="ARBA00012438"/>
    </source>
</evidence>
<dbReference type="InterPro" id="IPR003594">
    <property type="entry name" value="HATPase_dom"/>
</dbReference>
<dbReference type="CDD" id="cd00082">
    <property type="entry name" value="HisKA"/>
    <property type="match status" value="1"/>
</dbReference>
<feature type="transmembrane region" description="Helical" evidence="14">
    <location>
        <begin position="156"/>
        <end position="178"/>
    </location>
</feature>
<dbReference type="SUPFAM" id="SSF47384">
    <property type="entry name" value="Homodimeric domain of signal transducing histidine kinase"/>
    <property type="match status" value="1"/>
</dbReference>
<comment type="catalytic activity">
    <reaction evidence="1">
        <text>ATP + protein L-histidine = ADP + protein N-phospho-L-histidine.</text>
        <dbReference type="EC" id="2.7.13.3"/>
    </reaction>
</comment>
<evidence type="ECO:0000256" key="10">
    <source>
        <dbReference type="ARBA" id="ARBA00022840"/>
    </source>
</evidence>
<evidence type="ECO:0000256" key="5">
    <source>
        <dbReference type="ARBA" id="ARBA00022553"/>
    </source>
</evidence>
<keyword evidence="8" id="KW-0547">Nucleotide-binding</keyword>
<evidence type="ECO:0000256" key="13">
    <source>
        <dbReference type="ARBA" id="ARBA00023136"/>
    </source>
</evidence>
<evidence type="ECO:0000256" key="1">
    <source>
        <dbReference type="ARBA" id="ARBA00000085"/>
    </source>
</evidence>
<evidence type="ECO:0000313" key="16">
    <source>
        <dbReference type="EMBL" id="MEI4771367.1"/>
    </source>
</evidence>
<sequence>MLETFLINILFMVFPVLLFVIFFDNYKREFNYSLILFSFSISMILCMIYPIELELGFIIDLRYIAFIIAGLYGGYKGLFPLYLLLNVYRFIIGGEGTLQSFVHSTLAFIVIPLLSKRFNEYNPKRRIIIAVIVSTLNVIIYLIALSNYFDVLTNEYWSSAFFMLFASILVMSLNMVMIEKIISNIKNRENHLRTERLHVMSELSASVTHEIRNPLTVTKGFLQLLNVSKTISTQDKVYIDYSLKELLRAESILSDYLAFSKPQSEHMVYSNLKEDMEYVQNVLSPFALYNKVEIVSTFSNSLKKEYDQNQIKQCFINLMKNGIEAMKGEGGTLYVDVTEQGNYIMINIKDCGVGMTKDEILHLGKPYYSNKKEGTGLGMLLVYGTISKMKGKIDVQSKKGVGTTFTITIPT</sequence>
<evidence type="ECO:0000256" key="9">
    <source>
        <dbReference type="ARBA" id="ARBA00022777"/>
    </source>
</evidence>
<keyword evidence="11 14" id="KW-1133">Transmembrane helix</keyword>
<dbReference type="PANTHER" id="PTHR43065">
    <property type="entry name" value="SENSOR HISTIDINE KINASE"/>
    <property type="match status" value="1"/>
</dbReference>
<keyword evidence="7 14" id="KW-0812">Transmembrane</keyword>
<dbReference type="PANTHER" id="PTHR43065:SF46">
    <property type="entry name" value="C4-DICARBOXYLATE TRANSPORT SENSOR PROTEIN DCTB"/>
    <property type="match status" value="1"/>
</dbReference>
<comment type="subcellular location">
    <subcellularLocation>
        <location evidence="2">Cell membrane</location>
        <topology evidence="2">Multi-pass membrane protein</topology>
    </subcellularLocation>
</comment>
<evidence type="ECO:0000256" key="6">
    <source>
        <dbReference type="ARBA" id="ARBA00022679"/>
    </source>
</evidence>
<feature type="transmembrane region" description="Helical" evidence="14">
    <location>
        <begin position="63"/>
        <end position="85"/>
    </location>
</feature>
<dbReference type="SMART" id="SM00388">
    <property type="entry name" value="HisKA"/>
    <property type="match status" value="1"/>
</dbReference>
<dbReference type="Pfam" id="PF00512">
    <property type="entry name" value="HisKA"/>
    <property type="match status" value="1"/>
</dbReference>
<dbReference type="Pfam" id="PF02518">
    <property type="entry name" value="HATPase_c"/>
    <property type="match status" value="1"/>
</dbReference>
<keyword evidence="4" id="KW-1003">Cell membrane</keyword>
<keyword evidence="17" id="KW-1185">Reference proteome</keyword>
<dbReference type="InterPro" id="IPR005467">
    <property type="entry name" value="His_kinase_dom"/>
</dbReference>
<keyword evidence="9 16" id="KW-0418">Kinase</keyword>
<dbReference type="Gene3D" id="1.10.287.130">
    <property type="match status" value="1"/>
</dbReference>
<dbReference type="InterPro" id="IPR036890">
    <property type="entry name" value="HATPase_C_sf"/>
</dbReference>
<evidence type="ECO:0000259" key="15">
    <source>
        <dbReference type="PROSITE" id="PS50109"/>
    </source>
</evidence>
<dbReference type="Pfam" id="PF07694">
    <property type="entry name" value="5TM-5TMR_LYT"/>
    <property type="match status" value="1"/>
</dbReference>
<dbReference type="SMART" id="SM00387">
    <property type="entry name" value="HATPase_c"/>
    <property type="match status" value="1"/>
</dbReference>
<keyword evidence="5" id="KW-0597">Phosphoprotein</keyword>
<keyword evidence="13 14" id="KW-0472">Membrane</keyword>
<dbReference type="Gene3D" id="3.30.565.10">
    <property type="entry name" value="Histidine kinase-like ATPase, C-terminal domain"/>
    <property type="match status" value="1"/>
</dbReference>
<evidence type="ECO:0000256" key="2">
    <source>
        <dbReference type="ARBA" id="ARBA00004651"/>
    </source>
</evidence>
<dbReference type="InterPro" id="IPR036097">
    <property type="entry name" value="HisK_dim/P_sf"/>
</dbReference>
<evidence type="ECO:0000256" key="11">
    <source>
        <dbReference type="ARBA" id="ARBA00022989"/>
    </source>
</evidence>
<feature type="transmembrane region" description="Helical" evidence="14">
    <location>
        <begin position="5"/>
        <end position="24"/>
    </location>
</feature>
<organism evidence="16 17">
    <name type="scientific">Psychrobacillus mangrovi</name>
    <dbReference type="NCBI Taxonomy" id="3117745"/>
    <lineage>
        <taxon>Bacteria</taxon>
        <taxon>Bacillati</taxon>
        <taxon>Bacillota</taxon>
        <taxon>Bacilli</taxon>
        <taxon>Bacillales</taxon>
        <taxon>Bacillaceae</taxon>
        <taxon>Psychrobacillus</taxon>
    </lineage>
</organism>
<dbReference type="SUPFAM" id="SSF55874">
    <property type="entry name" value="ATPase domain of HSP90 chaperone/DNA topoisomerase II/histidine kinase"/>
    <property type="match status" value="1"/>
</dbReference>
<dbReference type="PRINTS" id="PR00344">
    <property type="entry name" value="BCTRLSENSOR"/>
</dbReference>
<dbReference type="PROSITE" id="PS50109">
    <property type="entry name" value="HIS_KIN"/>
    <property type="match status" value="1"/>
</dbReference>
<dbReference type="Proteomes" id="UP001364890">
    <property type="component" value="Unassembled WGS sequence"/>
</dbReference>
<keyword evidence="10" id="KW-0067">ATP-binding</keyword>
<dbReference type="InterPro" id="IPR004358">
    <property type="entry name" value="Sig_transdc_His_kin-like_C"/>
</dbReference>
<feature type="transmembrane region" description="Helical" evidence="14">
    <location>
        <begin position="127"/>
        <end position="144"/>
    </location>
</feature>
<proteinExistence type="predicted"/>
<evidence type="ECO:0000256" key="7">
    <source>
        <dbReference type="ARBA" id="ARBA00022692"/>
    </source>
</evidence>
<dbReference type="EC" id="2.7.13.3" evidence="3"/>
<feature type="domain" description="Histidine kinase" evidence="15">
    <location>
        <begin position="206"/>
        <end position="411"/>
    </location>
</feature>
<accession>A0ABU8F8M0</accession>
<name>A0ABU8F8M0_9BACI</name>
<dbReference type="RefSeq" id="WP_336498920.1">
    <property type="nucleotide sequence ID" value="NZ_JBAWSY010000019.1"/>
</dbReference>
<keyword evidence="12" id="KW-0902">Two-component regulatory system</keyword>
<feature type="transmembrane region" description="Helical" evidence="14">
    <location>
        <begin position="30"/>
        <end position="51"/>
    </location>
</feature>
<dbReference type="GO" id="GO:0016301">
    <property type="term" value="F:kinase activity"/>
    <property type="evidence" value="ECO:0007669"/>
    <property type="project" value="UniProtKB-KW"/>
</dbReference>
<evidence type="ECO:0000313" key="17">
    <source>
        <dbReference type="Proteomes" id="UP001364890"/>
    </source>
</evidence>
<keyword evidence="6" id="KW-0808">Transferase</keyword>
<gene>
    <name evidence="16" type="ORF">WAX74_17210</name>
</gene>
<evidence type="ECO:0000256" key="8">
    <source>
        <dbReference type="ARBA" id="ARBA00022741"/>
    </source>
</evidence>
<dbReference type="InterPro" id="IPR003661">
    <property type="entry name" value="HisK_dim/P_dom"/>
</dbReference>
<evidence type="ECO:0000256" key="12">
    <source>
        <dbReference type="ARBA" id="ARBA00023012"/>
    </source>
</evidence>
<dbReference type="InterPro" id="IPR011620">
    <property type="entry name" value="Sig_transdc_His_kinase_LytS_TM"/>
</dbReference>
<protein>
    <recommendedName>
        <fullName evidence="3">histidine kinase</fullName>
        <ecNumber evidence="3">2.7.13.3</ecNumber>
    </recommendedName>
</protein>
<evidence type="ECO:0000256" key="4">
    <source>
        <dbReference type="ARBA" id="ARBA00022475"/>
    </source>
</evidence>
<feature type="transmembrane region" description="Helical" evidence="14">
    <location>
        <begin position="97"/>
        <end position="115"/>
    </location>
</feature>
<dbReference type="EMBL" id="JBAWSY010000019">
    <property type="protein sequence ID" value="MEI4771367.1"/>
    <property type="molecule type" value="Genomic_DNA"/>
</dbReference>
<reference evidence="16 17" key="1">
    <citation type="submission" date="2024-01" db="EMBL/GenBank/DDBJ databases">
        <title>Seven novel Bacillus-like species.</title>
        <authorList>
            <person name="Liu G."/>
        </authorList>
    </citation>
    <scope>NUCLEOTIDE SEQUENCE [LARGE SCALE GENOMIC DNA]</scope>
    <source>
        <strain evidence="16 17">FJAT-51614</strain>
    </source>
</reference>
<comment type="caution">
    <text evidence="16">The sequence shown here is derived from an EMBL/GenBank/DDBJ whole genome shotgun (WGS) entry which is preliminary data.</text>
</comment>
<evidence type="ECO:0000256" key="14">
    <source>
        <dbReference type="SAM" id="Phobius"/>
    </source>
</evidence>